<proteinExistence type="predicted"/>
<comment type="caution">
    <text evidence="2">The sequence shown here is derived from an EMBL/GenBank/DDBJ whole genome shotgun (WGS) entry which is preliminary data.</text>
</comment>
<feature type="region of interest" description="Disordered" evidence="1">
    <location>
        <begin position="1"/>
        <end position="22"/>
    </location>
</feature>
<accession>A0A1F7UT82</accession>
<name>A0A1F7UT82_9BACT</name>
<dbReference type="AlphaFoldDB" id="A0A1F7UT82"/>
<evidence type="ECO:0000256" key="1">
    <source>
        <dbReference type="SAM" id="MobiDB-lite"/>
    </source>
</evidence>
<sequence length="59" mass="6789">MPERSAGAPARRSLGAGGKRRRSIRILRKMGSDFFKQTPPKTPDCNREFLHIDFFIKIE</sequence>
<evidence type="ECO:0000313" key="3">
    <source>
        <dbReference type="Proteomes" id="UP000176897"/>
    </source>
</evidence>
<reference evidence="2 3" key="1">
    <citation type="journal article" date="2016" name="Nat. Commun.">
        <title>Thousands of microbial genomes shed light on interconnected biogeochemical processes in an aquifer system.</title>
        <authorList>
            <person name="Anantharaman K."/>
            <person name="Brown C.T."/>
            <person name="Hug L.A."/>
            <person name="Sharon I."/>
            <person name="Castelle C.J."/>
            <person name="Probst A.J."/>
            <person name="Thomas B.C."/>
            <person name="Singh A."/>
            <person name="Wilkins M.J."/>
            <person name="Karaoz U."/>
            <person name="Brodie E.L."/>
            <person name="Williams K.H."/>
            <person name="Hubbard S.S."/>
            <person name="Banfield J.F."/>
        </authorList>
    </citation>
    <scope>NUCLEOTIDE SEQUENCE [LARGE SCALE GENOMIC DNA]</scope>
</reference>
<protein>
    <submittedName>
        <fullName evidence="2">Uncharacterized protein</fullName>
    </submittedName>
</protein>
<gene>
    <name evidence="2" type="ORF">A3B21_04045</name>
</gene>
<organism evidence="2 3">
    <name type="scientific">Candidatus Uhrbacteria bacterium RIFCSPLOWO2_01_FULL_47_24</name>
    <dbReference type="NCBI Taxonomy" id="1802401"/>
    <lineage>
        <taxon>Bacteria</taxon>
        <taxon>Candidatus Uhriibacteriota</taxon>
    </lineage>
</organism>
<dbReference type="Proteomes" id="UP000176897">
    <property type="component" value="Unassembled WGS sequence"/>
</dbReference>
<dbReference type="STRING" id="1802401.A3B21_04045"/>
<dbReference type="EMBL" id="MGEJ01000005">
    <property type="protein sequence ID" value="OGL81513.1"/>
    <property type="molecule type" value="Genomic_DNA"/>
</dbReference>
<evidence type="ECO:0000313" key="2">
    <source>
        <dbReference type="EMBL" id="OGL81513.1"/>
    </source>
</evidence>